<dbReference type="VEuPathDB" id="TriTrypDB:ADEAN_000482400"/>
<keyword evidence="2" id="KW-1185">Reference proteome</keyword>
<dbReference type="AlphaFoldDB" id="S9V9J7"/>
<accession>S9V9J7</accession>
<dbReference type="Proteomes" id="UP000515908">
    <property type="component" value="Chromosome 08"/>
</dbReference>
<evidence type="ECO:0000313" key="1">
    <source>
        <dbReference type="EMBL" id="CAD2217346.1"/>
    </source>
</evidence>
<protein>
    <submittedName>
        <fullName evidence="1">Uncharacterized protein</fullName>
    </submittedName>
</protein>
<proteinExistence type="predicted"/>
<name>S9V9J7_9TRYP</name>
<reference evidence="1 2" key="1">
    <citation type="submission" date="2020-08" db="EMBL/GenBank/DDBJ databases">
        <authorList>
            <person name="Newling K."/>
            <person name="Davey J."/>
            <person name="Forrester S."/>
        </authorList>
    </citation>
    <scope>NUCLEOTIDE SEQUENCE [LARGE SCALE GENOMIC DNA]</scope>
    <source>
        <strain evidence="2">Crithidia deanei Carvalho (ATCC PRA-265)</strain>
    </source>
</reference>
<dbReference type="OrthoDB" id="261580at2759"/>
<sequence>MEATAQTQVPLDEHNSTRERYVDRLPPYFPTSCKQCEGPTDRFFKCFEKHAVMKDSTDVVSAKESLRYCQPQLREYKECMEKNMQNKKSWWRKLF</sequence>
<organism evidence="1 2">
    <name type="scientific">Angomonas deanei</name>
    <dbReference type="NCBI Taxonomy" id="59799"/>
    <lineage>
        <taxon>Eukaryota</taxon>
        <taxon>Discoba</taxon>
        <taxon>Euglenozoa</taxon>
        <taxon>Kinetoplastea</taxon>
        <taxon>Metakinetoplastina</taxon>
        <taxon>Trypanosomatida</taxon>
        <taxon>Trypanosomatidae</taxon>
        <taxon>Strigomonadinae</taxon>
        <taxon>Angomonas</taxon>
    </lineage>
</organism>
<gene>
    <name evidence="1" type="ORF">ADEAN_000482400</name>
</gene>
<dbReference type="EMBL" id="LR877152">
    <property type="protein sequence ID" value="CAD2217346.1"/>
    <property type="molecule type" value="Genomic_DNA"/>
</dbReference>
<evidence type="ECO:0000313" key="2">
    <source>
        <dbReference type="Proteomes" id="UP000515908"/>
    </source>
</evidence>